<comment type="caution">
    <text evidence="1">The sequence shown here is derived from an EMBL/GenBank/DDBJ whole genome shotgun (WGS) entry which is preliminary data.</text>
</comment>
<reference evidence="1 2" key="1">
    <citation type="submission" date="2018-10" db="EMBL/GenBank/DDBJ databases">
        <title>Robbsia sp. DHC34, isolated from soil.</title>
        <authorList>
            <person name="Gao Z.-H."/>
            <person name="Qiu L.-H."/>
        </authorList>
    </citation>
    <scope>NUCLEOTIDE SEQUENCE [LARGE SCALE GENOMIC DNA]</scope>
    <source>
        <strain evidence="1 2">DHC34</strain>
    </source>
</reference>
<protein>
    <submittedName>
        <fullName evidence="1">Alpha/beta hydrolase</fullName>
    </submittedName>
</protein>
<dbReference type="RefSeq" id="WP_121084848.1">
    <property type="nucleotide sequence ID" value="NZ_RBZU01000002.1"/>
</dbReference>
<dbReference type="SUPFAM" id="SSF53474">
    <property type="entry name" value="alpha/beta-Hydrolases"/>
    <property type="match status" value="1"/>
</dbReference>
<evidence type="ECO:0000313" key="1">
    <source>
        <dbReference type="EMBL" id="RKP57658.1"/>
    </source>
</evidence>
<organism evidence="1 2">
    <name type="scientific">Pararobbsia silviterrae</name>
    <dbReference type="NCBI Taxonomy" id="1792498"/>
    <lineage>
        <taxon>Bacteria</taxon>
        <taxon>Pseudomonadati</taxon>
        <taxon>Pseudomonadota</taxon>
        <taxon>Betaproteobacteria</taxon>
        <taxon>Burkholderiales</taxon>
        <taxon>Burkholderiaceae</taxon>
        <taxon>Pararobbsia</taxon>
    </lineage>
</organism>
<sequence length="288" mass="30251">MTHFINLRAQSVGGGVAGAPTLWNDGSPVDLGTLAGLVTGRNVLIATHGFNVSGPDGRSALSMWETLLTLPGWAYIAVLWPGDSSWLHGLDYPVEGNEAIASAKLLAPCLDRYCTGAASLSFVSHSLGARLVLETVRQTRCTIRQAILMAGAIDDTCLGGEYQDAAAKLESISVLASMRDEVLAWAFPPGNLAGGIVTKGSPYWHGALGRFGPAVPLPTGIDVPPLWQIPDSWAYGHHNYLPQSGFSGVRLAPPETVPPPDTSIPGTFPGSTPCWSAAVVSTLLTQRT</sequence>
<gene>
    <name evidence="1" type="ORF">D7S86_06870</name>
</gene>
<dbReference type="Proteomes" id="UP000270342">
    <property type="component" value="Unassembled WGS sequence"/>
</dbReference>
<accession>A0A494Y4Q0</accession>
<keyword evidence="1" id="KW-0378">Hydrolase</keyword>
<dbReference type="AlphaFoldDB" id="A0A494Y4Q0"/>
<dbReference type="OrthoDB" id="8566472at2"/>
<dbReference type="Pfam" id="PF05990">
    <property type="entry name" value="DUF900"/>
    <property type="match status" value="1"/>
</dbReference>
<name>A0A494Y4Q0_9BURK</name>
<dbReference type="GO" id="GO:0016787">
    <property type="term" value="F:hydrolase activity"/>
    <property type="evidence" value="ECO:0007669"/>
    <property type="project" value="UniProtKB-KW"/>
</dbReference>
<proteinExistence type="predicted"/>
<dbReference type="EMBL" id="RBZU01000002">
    <property type="protein sequence ID" value="RKP57658.1"/>
    <property type="molecule type" value="Genomic_DNA"/>
</dbReference>
<evidence type="ECO:0000313" key="2">
    <source>
        <dbReference type="Proteomes" id="UP000270342"/>
    </source>
</evidence>
<keyword evidence="2" id="KW-1185">Reference proteome</keyword>
<dbReference type="InterPro" id="IPR010297">
    <property type="entry name" value="DUF900_hydrolase"/>
</dbReference>
<dbReference type="InterPro" id="IPR029058">
    <property type="entry name" value="AB_hydrolase_fold"/>
</dbReference>